<evidence type="ECO:0000313" key="1">
    <source>
        <dbReference type="EMBL" id="MCF2500437.1"/>
    </source>
</evidence>
<dbReference type="AlphaFoldDB" id="A0A9X1TVU6"/>
<name>A0A9X1TVU6_9BACT</name>
<reference evidence="1" key="1">
    <citation type="submission" date="2022-01" db="EMBL/GenBank/DDBJ databases">
        <title>Novel species in genus Dyadobacter.</title>
        <authorList>
            <person name="Ma C."/>
        </authorList>
    </citation>
    <scope>NUCLEOTIDE SEQUENCE</scope>
    <source>
        <strain evidence="1">CY357</strain>
    </source>
</reference>
<evidence type="ECO:0000313" key="2">
    <source>
        <dbReference type="Proteomes" id="UP001139411"/>
    </source>
</evidence>
<comment type="caution">
    <text evidence="1">The sequence shown here is derived from an EMBL/GenBank/DDBJ whole genome shotgun (WGS) entry which is preliminary data.</text>
</comment>
<accession>A0A9X1TVU6</accession>
<dbReference type="RefSeq" id="WP_235156731.1">
    <property type="nucleotide sequence ID" value="NZ_JAKFFV010000011.1"/>
</dbReference>
<dbReference type="EMBL" id="JAKFFV010000011">
    <property type="protein sequence ID" value="MCF2500437.1"/>
    <property type="molecule type" value="Genomic_DNA"/>
</dbReference>
<gene>
    <name evidence="1" type="ORF">L0661_19110</name>
</gene>
<sequence length="90" mass="10128">MRALEVFYLDTKKSITYNKNDNITNLIRAGAAVDKLTYTYLGNRLSSVTDGSGNNLIVKNGGKQLQQAIQQRKKYPLPRVTFSKFTVSIK</sequence>
<protein>
    <submittedName>
        <fullName evidence="1">Uncharacterized protein</fullName>
    </submittedName>
</protein>
<organism evidence="1 2">
    <name type="scientific">Dyadobacter chenhuakuii</name>
    <dbReference type="NCBI Taxonomy" id="2909339"/>
    <lineage>
        <taxon>Bacteria</taxon>
        <taxon>Pseudomonadati</taxon>
        <taxon>Bacteroidota</taxon>
        <taxon>Cytophagia</taxon>
        <taxon>Cytophagales</taxon>
        <taxon>Spirosomataceae</taxon>
        <taxon>Dyadobacter</taxon>
    </lineage>
</organism>
<dbReference type="Proteomes" id="UP001139411">
    <property type="component" value="Unassembled WGS sequence"/>
</dbReference>
<proteinExistence type="predicted"/>